<proteinExistence type="inferred from homology"/>
<dbReference type="EMBL" id="AZGY01000005">
    <property type="protein sequence ID" value="KZZ98299.1"/>
    <property type="molecule type" value="Genomic_DNA"/>
</dbReference>
<dbReference type="Gene3D" id="3.30.1540.20">
    <property type="entry name" value="MutL, C-terminal domain, dimerisation subdomain"/>
    <property type="match status" value="1"/>
</dbReference>
<dbReference type="InterPro" id="IPR038973">
    <property type="entry name" value="MutL/Mlh/Pms-like"/>
</dbReference>
<accession>A0A168E0R3</accession>
<feature type="region of interest" description="Disordered" evidence="2">
    <location>
        <begin position="373"/>
        <end position="400"/>
    </location>
</feature>
<comment type="caution">
    <text evidence="4">The sequence shown here is derived from an EMBL/GenBank/DDBJ whole genome shotgun (WGS) entry which is preliminary data.</text>
</comment>
<gene>
    <name evidence="4" type="ORF">AAL_02817</name>
</gene>
<evidence type="ECO:0000256" key="2">
    <source>
        <dbReference type="SAM" id="MobiDB-lite"/>
    </source>
</evidence>
<feature type="compositionally biased region" description="Polar residues" evidence="2">
    <location>
        <begin position="375"/>
        <end position="399"/>
    </location>
</feature>
<dbReference type="GO" id="GO:0005524">
    <property type="term" value="F:ATP binding"/>
    <property type="evidence" value="ECO:0007669"/>
    <property type="project" value="InterPro"/>
</dbReference>
<dbReference type="InterPro" id="IPR014790">
    <property type="entry name" value="MutL_C"/>
</dbReference>
<evidence type="ECO:0000313" key="4">
    <source>
        <dbReference type="EMBL" id="KZZ98299.1"/>
    </source>
</evidence>
<dbReference type="InterPro" id="IPR042120">
    <property type="entry name" value="MutL_C_dimsub"/>
</dbReference>
<dbReference type="SUPFAM" id="SSF55874">
    <property type="entry name" value="ATPase domain of HSP90 chaperone/DNA topoisomerase II/histidine kinase"/>
    <property type="match status" value="1"/>
</dbReference>
<dbReference type="InterPro" id="IPR037198">
    <property type="entry name" value="MutL_C_sf"/>
</dbReference>
<feature type="region of interest" description="Disordered" evidence="2">
    <location>
        <begin position="495"/>
        <end position="536"/>
    </location>
</feature>
<evidence type="ECO:0000313" key="5">
    <source>
        <dbReference type="Proteomes" id="UP000078544"/>
    </source>
</evidence>
<feature type="domain" description="MutL C-terminal dimerisation" evidence="3">
    <location>
        <begin position="613"/>
        <end position="800"/>
    </location>
</feature>
<comment type="similarity">
    <text evidence="1">Belongs to the DNA mismatch repair MutL/HexB family.</text>
</comment>
<dbReference type="GO" id="GO:0006298">
    <property type="term" value="P:mismatch repair"/>
    <property type="evidence" value="ECO:0007669"/>
    <property type="project" value="InterPro"/>
</dbReference>
<dbReference type="SUPFAM" id="SSF118116">
    <property type="entry name" value="DNA mismatch repair protein MutL"/>
    <property type="match status" value="2"/>
</dbReference>
<dbReference type="AlphaFoldDB" id="A0A168E0R3"/>
<dbReference type="STRING" id="1081109.A0A168E0R3"/>
<dbReference type="GO" id="GO:0032300">
    <property type="term" value="C:mismatch repair complex"/>
    <property type="evidence" value="ECO:0007669"/>
    <property type="project" value="InterPro"/>
</dbReference>
<keyword evidence="5" id="KW-1185">Reference proteome</keyword>
<dbReference type="PANTHER" id="PTHR10073:SF47">
    <property type="entry name" value="DNA MISMATCH REPAIR PROTEIN MLH3"/>
    <property type="match status" value="1"/>
</dbReference>
<organism evidence="4 5">
    <name type="scientific">Moelleriella libera RCEF 2490</name>
    <dbReference type="NCBI Taxonomy" id="1081109"/>
    <lineage>
        <taxon>Eukaryota</taxon>
        <taxon>Fungi</taxon>
        <taxon>Dikarya</taxon>
        <taxon>Ascomycota</taxon>
        <taxon>Pezizomycotina</taxon>
        <taxon>Sordariomycetes</taxon>
        <taxon>Hypocreomycetidae</taxon>
        <taxon>Hypocreales</taxon>
        <taxon>Clavicipitaceae</taxon>
        <taxon>Moelleriella</taxon>
    </lineage>
</organism>
<sequence length="863" mass="95496">MSIRPLPQDAVDKIKSASAISSLNQVACGLLKNSLDARSSKVNLHLDYLLGNCVVEDNGDGIEPFEFLEDGGLLKLHHTSKASYRSNETHGRHGSFLTNVAAFSLIAVTSCTRRGLAHATMSAHDGEVLTRGVPASSDLRLGSFQHGTRVSVRSLFGSMPVRVKHRGTAFSDHSRLEKEWNALVRDVAALLLAWPSEMSVSLTEISAKREVRLRSACLGLSVRASRLFTQAGLSESEDADSWTQVSASSRRVRIRGAISTIPVATRRSQIMSLGISPIPNDFGTNVLFEEVNNIFHSSSFGMEDAGQDTERVRGKCRRNLERRPMFYLEIHFAGTDESSALDDSLGQSQHRLESIIDLLRVVCHGFLKKHGMQSRRFSNMKSQTGSRTRQPPGTSNGFLSTDRRALTYDNEISCPKNSFHMWDRIKMGKPIPENTQSKIGQDIELRQSVEPFPRRLVGRGGILLRKPFGDVEEIGLPSSPSPQIKGLCEAAHDVQDREPAHGSDGKSCTTDRPGAHDTDQPQISGDSDKQMPSRAQGWLQDTVASWRNPIFETAEIPVPALSRVGDLPQRPAEVKRGASSSRFYANQHEVDFETVALGLESQLSRVALAGAEFIGQVDKKFVLLQLPLKYANTKAKPGSSSALIMLDQHAADERCRLEELMSLYFEADKAPLCAVTELIDKPIVLDVSLTEGQLIKRLHSHFSTWGVQYTVSSISQLRSVSVEVSHLPPSILERCRSDPTLVMGILCREIWRLEDGNIPPRPAHDPGRSWASCFTNCPQGILELLHSRSCRSAVMFNDELTEEECKQLVRRLSRCAFPFQCAHGRPSMVPLVDIGPGSGRLGRWKVNKPILSQSAWKHWVEQS</sequence>
<dbReference type="PANTHER" id="PTHR10073">
    <property type="entry name" value="DNA MISMATCH REPAIR PROTEIN MLH, PMS, MUTL"/>
    <property type="match status" value="1"/>
</dbReference>
<dbReference type="Pfam" id="PF13589">
    <property type="entry name" value="HATPase_c_3"/>
    <property type="match status" value="1"/>
</dbReference>
<protein>
    <submittedName>
        <fullName evidence="4">DNA mismatch repair protein</fullName>
    </submittedName>
</protein>
<name>A0A168E0R3_9HYPO</name>
<feature type="compositionally biased region" description="Basic and acidic residues" evidence="2">
    <location>
        <begin position="495"/>
        <end position="504"/>
    </location>
</feature>
<reference evidence="4 5" key="1">
    <citation type="journal article" date="2016" name="Genome Biol. Evol.">
        <title>Divergent and convergent evolution of fungal pathogenicity.</title>
        <authorList>
            <person name="Shang Y."/>
            <person name="Xiao G."/>
            <person name="Zheng P."/>
            <person name="Cen K."/>
            <person name="Zhan S."/>
            <person name="Wang C."/>
        </authorList>
    </citation>
    <scope>NUCLEOTIDE SEQUENCE [LARGE SCALE GENOMIC DNA]</scope>
    <source>
        <strain evidence="4 5">RCEF 2490</strain>
    </source>
</reference>
<dbReference type="SMART" id="SM00853">
    <property type="entry name" value="MutL_C"/>
    <property type="match status" value="1"/>
</dbReference>
<dbReference type="GO" id="GO:0016887">
    <property type="term" value="F:ATP hydrolysis activity"/>
    <property type="evidence" value="ECO:0007669"/>
    <property type="project" value="InterPro"/>
</dbReference>
<dbReference type="GO" id="GO:0140664">
    <property type="term" value="F:ATP-dependent DNA damage sensor activity"/>
    <property type="evidence" value="ECO:0007669"/>
    <property type="project" value="InterPro"/>
</dbReference>
<dbReference type="Gene3D" id="3.30.565.10">
    <property type="entry name" value="Histidine kinase-like ATPase, C-terminal domain"/>
    <property type="match status" value="1"/>
</dbReference>
<dbReference type="InterPro" id="IPR036890">
    <property type="entry name" value="HATPase_C_sf"/>
</dbReference>
<dbReference type="Proteomes" id="UP000078544">
    <property type="component" value="Unassembled WGS sequence"/>
</dbReference>
<evidence type="ECO:0000259" key="3">
    <source>
        <dbReference type="SMART" id="SM00853"/>
    </source>
</evidence>
<evidence type="ECO:0000256" key="1">
    <source>
        <dbReference type="ARBA" id="ARBA00006082"/>
    </source>
</evidence>
<dbReference type="OrthoDB" id="429932at2759"/>